<dbReference type="SUPFAM" id="SSF56349">
    <property type="entry name" value="DNA breaking-rejoining enzymes"/>
    <property type="match status" value="1"/>
</dbReference>
<reference evidence="5 6" key="1">
    <citation type="journal article" date="2019" name="Int. J. Syst. Evol. Microbiol.">
        <title>The Global Catalogue of Microorganisms (GCM) 10K type strain sequencing project: providing services to taxonomists for standard genome sequencing and annotation.</title>
        <authorList>
            <consortium name="The Broad Institute Genomics Platform"/>
            <consortium name="The Broad Institute Genome Sequencing Center for Infectious Disease"/>
            <person name="Wu L."/>
            <person name="Ma J."/>
        </authorList>
    </citation>
    <scope>NUCLEOTIDE SEQUENCE [LARGE SCALE GENOMIC DNA]</scope>
    <source>
        <strain evidence="5 6">JCM 3272</strain>
    </source>
</reference>
<evidence type="ECO:0000259" key="4">
    <source>
        <dbReference type="PROSITE" id="PS51900"/>
    </source>
</evidence>
<dbReference type="Gene3D" id="1.10.150.130">
    <property type="match status" value="1"/>
</dbReference>
<gene>
    <name evidence="5" type="ORF">GCM10010170_011920</name>
</gene>
<evidence type="ECO:0000256" key="3">
    <source>
        <dbReference type="PROSITE-ProRule" id="PRU01248"/>
    </source>
</evidence>
<dbReference type="RefSeq" id="WP_344611211.1">
    <property type="nucleotide sequence ID" value="NZ_BAAARV010000008.1"/>
</dbReference>
<dbReference type="InterPro" id="IPR013762">
    <property type="entry name" value="Integrase-like_cat_sf"/>
</dbReference>
<dbReference type="InterPro" id="IPR011010">
    <property type="entry name" value="DNA_brk_join_enz"/>
</dbReference>
<evidence type="ECO:0000313" key="5">
    <source>
        <dbReference type="EMBL" id="GAA2332817.1"/>
    </source>
</evidence>
<evidence type="ECO:0000256" key="1">
    <source>
        <dbReference type="ARBA" id="ARBA00023125"/>
    </source>
</evidence>
<dbReference type="EMBL" id="BAAARV010000008">
    <property type="protein sequence ID" value="GAA2332817.1"/>
    <property type="molecule type" value="Genomic_DNA"/>
</dbReference>
<dbReference type="Proteomes" id="UP001501444">
    <property type="component" value="Unassembled WGS sequence"/>
</dbReference>
<name>A0ABN3FLN3_9ACTN</name>
<keyword evidence="2" id="KW-0233">DNA recombination</keyword>
<keyword evidence="6" id="KW-1185">Reference proteome</keyword>
<evidence type="ECO:0000313" key="6">
    <source>
        <dbReference type="Proteomes" id="UP001501444"/>
    </source>
</evidence>
<organism evidence="5 6">
    <name type="scientific">Dactylosporangium salmoneum</name>
    <dbReference type="NCBI Taxonomy" id="53361"/>
    <lineage>
        <taxon>Bacteria</taxon>
        <taxon>Bacillati</taxon>
        <taxon>Actinomycetota</taxon>
        <taxon>Actinomycetes</taxon>
        <taxon>Micromonosporales</taxon>
        <taxon>Micromonosporaceae</taxon>
        <taxon>Dactylosporangium</taxon>
    </lineage>
</organism>
<proteinExistence type="predicted"/>
<dbReference type="PROSITE" id="PS51900">
    <property type="entry name" value="CB"/>
    <property type="match status" value="1"/>
</dbReference>
<evidence type="ECO:0000256" key="2">
    <source>
        <dbReference type="ARBA" id="ARBA00023172"/>
    </source>
</evidence>
<sequence>MGGVSPNKSAASCAECLAWGVLPGSCCRACYTFRGLHERGECSACQRVVPVNKGYCRLCWLQALHDAKTAGHTHVSEPFLHGLRHQQLFFARMHRDFYRLPGRQRLGKRGHRAAAAPPATTAPCQPATGWVQLRLPFDSGRDFSRFDRRRHADLSNPTLLRARQSARTLAASRGWSRWVAKDVDRALVILLSSHTGDDKIRFTELAPALRHHGLTIERTIDVLDLVDLFHDDKSPAFDTWLDRKLDALTPGIRGDVEAWLRALRDGGPRTRARNPETAWSYLNHIRPLLLGWSDRHGHLREVTRQHILDATDTLHGSRRHITLSVLRSLFRHCKKTGTIFRDPTTRIRPSRVEPTAILPLQADDIREAINAATTPAHRVAVVLATVHAARSKDILTLRLDDIDLGNRRLGIAGRIRPLDDLTHHVILEWLDERRTRWPHTANPHLLINRLTALEAGPVSRVWVTRAFWGLTATLERLHADRQLEEALIHGPDPLHLTAVFGIHENTAVRYAQAARQILDTAAEQHNPGSP</sequence>
<feature type="domain" description="Core-binding (CB)" evidence="4">
    <location>
        <begin position="250"/>
        <end position="334"/>
    </location>
</feature>
<protein>
    <recommendedName>
        <fullName evidence="4">Core-binding (CB) domain-containing protein</fullName>
    </recommendedName>
</protein>
<keyword evidence="1 3" id="KW-0238">DNA-binding</keyword>
<accession>A0ABN3FLN3</accession>
<comment type="caution">
    <text evidence="5">The sequence shown here is derived from an EMBL/GenBank/DDBJ whole genome shotgun (WGS) entry which is preliminary data.</text>
</comment>
<dbReference type="InterPro" id="IPR044068">
    <property type="entry name" value="CB"/>
</dbReference>
<dbReference type="Gene3D" id="1.10.443.10">
    <property type="entry name" value="Intergrase catalytic core"/>
    <property type="match status" value="1"/>
</dbReference>
<dbReference type="InterPro" id="IPR010998">
    <property type="entry name" value="Integrase_recombinase_N"/>
</dbReference>